<dbReference type="InterPro" id="IPR039428">
    <property type="entry name" value="NUOK/Mnh_C1-like"/>
</dbReference>
<evidence type="ECO:0000256" key="11">
    <source>
        <dbReference type="SAM" id="Phobius"/>
    </source>
</evidence>
<reference evidence="12" key="1">
    <citation type="journal article" date="2014" name="Nucleic Acids Res.">
        <title>Multiplex sequencing of pooled mitochondrial genomes-a crucial step toward biodiversity analysis using mito-metagenomics.</title>
        <authorList>
            <person name="Tang M."/>
            <person name="Tan M."/>
            <person name="Meng G."/>
            <person name="Yang S."/>
            <person name="Su X."/>
            <person name="Liu S."/>
            <person name="Song W."/>
            <person name="Li Y."/>
            <person name="Wu Q."/>
            <person name="Zhang A."/>
            <person name="Zhou X."/>
        </authorList>
    </citation>
    <scope>NUCLEOTIDE SEQUENCE</scope>
    <source>
        <strain evidence="12">CL99</strain>
    </source>
</reference>
<geneLocation type="mitochondrion" evidence="12"/>
<organism evidence="12">
    <name type="scientific">Pyrops candelaria</name>
    <name type="common">Lantern bug</name>
    <name type="synonym">Cicada candelaria</name>
    <dbReference type="NCBI Taxonomy" id="553985"/>
    <lineage>
        <taxon>Eukaryota</taxon>
        <taxon>Metazoa</taxon>
        <taxon>Ecdysozoa</taxon>
        <taxon>Arthropoda</taxon>
        <taxon>Hexapoda</taxon>
        <taxon>Insecta</taxon>
        <taxon>Pterygota</taxon>
        <taxon>Neoptera</taxon>
        <taxon>Paraneoptera</taxon>
        <taxon>Hemiptera</taxon>
        <taxon>Auchenorrhyncha</taxon>
        <taxon>Fulgoroidea</taxon>
        <taxon>Fulgoridae</taxon>
        <taxon>Fulgorinae</taxon>
        <taxon>Pyrops</taxon>
    </lineage>
</organism>
<evidence type="ECO:0000256" key="2">
    <source>
        <dbReference type="ARBA" id="ARBA00010519"/>
    </source>
</evidence>
<keyword evidence="6 11" id="KW-1133">Transmembrane helix</keyword>
<proteinExistence type="inferred from homology"/>
<accession>A0A0A0RV63</accession>
<comment type="subcellular location">
    <subcellularLocation>
        <location evidence="1">Membrane</location>
        <topology evidence="1">Multi-pass membrane protein</topology>
    </subcellularLocation>
</comment>
<dbReference type="EMBL" id="KM244685">
    <property type="protein sequence ID" value="AIW06223.1"/>
    <property type="molecule type" value="Genomic_DNA"/>
</dbReference>
<gene>
    <name evidence="12" type="primary">ND4L</name>
</gene>
<evidence type="ECO:0000256" key="1">
    <source>
        <dbReference type="ARBA" id="ARBA00004141"/>
    </source>
</evidence>
<dbReference type="GO" id="GO:0008137">
    <property type="term" value="F:NADH dehydrogenase (ubiquinone) activity"/>
    <property type="evidence" value="ECO:0007669"/>
    <property type="project" value="UniProtKB-EC"/>
</dbReference>
<keyword evidence="8 11" id="KW-0472">Membrane</keyword>
<dbReference type="Gene3D" id="1.10.287.3510">
    <property type="match status" value="1"/>
</dbReference>
<keyword evidence="4 11" id="KW-0812">Transmembrane</keyword>
<keyword evidence="7" id="KW-0520">NAD</keyword>
<comment type="catalytic activity">
    <reaction evidence="10">
        <text>a ubiquinone + NADH + 5 H(+)(in) = a ubiquinol + NAD(+) + 4 H(+)(out)</text>
        <dbReference type="Rhea" id="RHEA:29091"/>
        <dbReference type="Rhea" id="RHEA-COMP:9565"/>
        <dbReference type="Rhea" id="RHEA-COMP:9566"/>
        <dbReference type="ChEBI" id="CHEBI:15378"/>
        <dbReference type="ChEBI" id="CHEBI:16389"/>
        <dbReference type="ChEBI" id="CHEBI:17976"/>
        <dbReference type="ChEBI" id="CHEBI:57540"/>
        <dbReference type="ChEBI" id="CHEBI:57945"/>
        <dbReference type="EC" id="7.1.1.2"/>
    </reaction>
</comment>
<evidence type="ECO:0000256" key="6">
    <source>
        <dbReference type="ARBA" id="ARBA00022989"/>
    </source>
</evidence>
<feature type="transmembrane region" description="Helical" evidence="11">
    <location>
        <begin position="59"/>
        <end position="83"/>
    </location>
</feature>
<dbReference type="AlphaFoldDB" id="A0A0A0RV63"/>
<keyword evidence="12" id="KW-0496">Mitochondrion</keyword>
<sequence>MFIWLLMMLTCLFGYFSGLLMIVLIRKHFLLCLLVLEYLLLFLYFLMFGFLDFFFFEHYFLVIFLVFGVCDGVIGLSLLVFLIRKSSGDYLDSLILC</sequence>
<dbReference type="Pfam" id="PF00420">
    <property type="entry name" value="Oxidored_q2"/>
    <property type="match status" value="1"/>
</dbReference>
<evidence type="ECO:0000256" key="5">
    <source>
        <dbReference type="ARBA" id="ARBA00022967"/>
    </source>
</evidence>
<evidence type="ECO:0000256" key="3">
    <source>
        <dbReference type="ARBA" id="ARBA00016612"/>
    </source>
</evidence>
<protein>
    <recommendedName>
        <fullName evidence="3">NADH-ubiquinone oxidoreductase chain 4L</fullName>
    </recommendedName>
    <alternativeName>
        <fullName evidence="9">NADH dehydrogenase subunit 4L</fullName>
    </alternativeName>
</protein>
<evidence type="ECO:0000256" key="10">
    <source>
        <dbReference type="ARBA" id="ARBA00049551"/>
    </source>
</evidence>
<evidence type="ECO:0000256" key="4">
    <source>
        <dbReference type="ARBA" id="ARBA00022692"/>
    </source>
</evidence>
<feature type="transmembrane region" description="Helical" evidence="11">
    <location>
        <begin position="6"/>
        <end position="24"/>
    </location>
</feature>
<evidence type="ECO:0000256" key="8">
    <source>
        <dbReference type="ARBA" id="ARBA00023136"/>
    </source>
</evidence>
<evidence type="ECO:0000313" key="12">
    <source>
        <dbReference type="EMBL" id="AIW06223.1"/>
    </source>
</evidence>
<feature type="transmembrane region" description="Helical" evidence="11">
    <location>
        <begin position="31"/>
        <end position="53"/>
    </location>
</feature>
<keyword evidence="5" id="KW-1278">Translocase</keyword>
<dbReference type="GO" id="GO:0016020">
    <property type="term" value="C:membrane"/>
    <property type="evidence" value="ECO:0007669"/>
    <property type="project" value="UniProtKB-SubCell"/>
</dbReference>
<name>A0A0A0RV63_PYRCD</name>
<evidence type="ECO:0000256" key="7">
    <source>
        <dbReference type="ARBA" id="ARBA00023027"/>
    </source>
</evidence>
<comment type="similarity">
    <text evidence="2">Belongs to the complex I subunit 4L family.</text>
</comment>
<evidence type="ECO:0000256" key="9">
    <source>
        <dbReference type="ARBA" id="ARBA00031586"/>
    </source>
</evidence>